<protein>
    <submittedName>
        <fullName evidence="1">Uncharacterized protein</fullName>
    </submittedName>
</protein>
<dbReference type="EMBL" id="GBXM01055567">
    <property type="protein sequence ID" value="JAH53010.1"/>
    <property type="molecule type" value="Transcribed_RNA"/>
</dbReference>
<proteinExistence type="predicted"/>
<name>A0A0E9TJE1_ANGAN</name>
<organism evidence="1">
    <name type="scientific">Anguilla anguilla</name>
    <name type="common">European freshwater eel</name>
    <name type="synonym">Muraena anguilla</name>
    <dbReference type="NCBI Taxonomy" id="7936"/>
    <lineage>
        <taxon>Eukaryota</taxon>
        <taxon>Metazoa</taxon>
        <taxon>Chordata</taxon>
        <taxon>Craniata</taxon>
        <taxon>Vertebrata</taxon>
        <taxon>Euteleostomi</taxon>
        <taxon>Actinopterygii</taxon>
        <taxon>Neopterygii</taxon>
        <taxon>Teleostei</taxon>
        <taxon>Anguilliformes</taxon>
        <taxon>Anguillidae</taxon>
        <taxon>Anguilla</taxon>
    </lineage>
</organism>
<accession>A0A0E9TJE1</accession>
<dbReference type="AlphaFoldDB" id="A0A0E9TJE1"/>
<evidence type="ECO:0000313" key="1">
    <source>
        <dbReference type="EMBL" id="JAH53010.1"/>
    </source>
</evidence>
<reference evidence="1" key="1">
    <citation type="submission" date="2014-11" db="EMBL/GenBank/DDBJ databases">
        <authorList>
            <person name="Amaro Gonzalez C."/>
        </authorList>
    </citation>
    <scope>NUCLEOTIDE SEQUENCE</scope>
</reference>
<sequence>MGMGHVASPSWHTCHPSIRGKKPYSIRLFVY</sequence>
<reference evidence="1" key="2">
    <citation type="journal article" date="2015" name="Fish Shellfish Immunol.">
        <title>Early steps in the European eel (Anguilla anguilla)-Vibrio vulnificus interaction in the gills: Role of the RtxA13 toxin.</title>
        <authorList>
            <person name="Callol A."/>
            <person name="Pajuelo D."/>
            <person name="Ebbesson L."/>
            <person name="Teles M."/>
            <person name="MacKenzie S."/>
            <person name="Amaro C."/>
        </authorList>
    </citation>
    <scope>NUCLEOTIDE SEQUENCE</scope>
</reference>